<dbReference type="Proteomes" id="UP000198287">
    <property type="component" value="Unassembled WGS sequence"/>
</dbReference>
<evidence type="ECO:0000259" key="12">
    <source>
        <dbReference type="PROSITE" id="PS50835"/>
    </source>
</evidence>
<reference evidence="14 15" key="1">
    <citation type="submission" date="2015-12" db="EMBL/GenBank/DDBJ databases">
        <title>The genome of Folsomia candida.</title>
        <authorList>
            <person name="Faddeeva A."/>
            <person name="Derks M.F."/>
            <person name="Anvar Y."/>
            <person name="Smit S."/>
            <person name="Van Straalen N."/>
            <person name="Roelofs D."/>
        </authorList>
    </citation>
    <scope>NUCLEOTIDE SEQUENCE [LARGE SCALE GENOMIC DNA]</scope>
    <source>
        <strain evidence="14 15">VU population</strain>
        <tissue evidence="14">Whole body</tissue>
    </source>
</reference>
<feature type="compositionally biased region" description="Basic and acidic residues" evidence="10">
    <location>
        <begin position="11"/>
        <end position="29"/>
    </location>
</feature>
<feature type="domain" description="Ig-like" evidence="12">
    <location>
        <begin position="1017"/>
        <end position="1117"/>
    </location>
</feature>
<feature type="compositionally biased region" description="Low complexity" evidence="10">
    <location>
        <begin position="1705"/>
        <end position="1716"/>
    </location>
</feature>
<evidence type="ECO:0000259" key="13">
    <source>
        <dbReference type="PROSITE" id="PS50853"/>
    </source>
</evidence>
<dbReference type="InterPro" id="IPR003598">
    <property type="entry name" value="Ig_sub2"/>
</dbReference>
<protein>
    <submittedName>
        <fullName evidence="14">Down syndrome cell adhesion molecule-like protein Dscam2</fullName>
    </submittedName>
</protein>
<feature type="compositionally biased region" description="Basic and acidic residues" evidence="10">
    <location>
        <begin position="1688"/>
        <end position="1697"/>
    </location>
</feature>
<dbReference type="InterPro" id="IPR056754">
    <property type="entry name" value="DSCAM/DSCAML_C"/>
</dbReference>
<feature type="compositionally biased region" description="Low complexity" evidence="10">
    <location>
        <begin position="1568"/>
        <end position="1584"/>
    </location>
</feature>
<evidence type="ECO:0000256" key="11">
    <source>
        <dbReference type="SAM" id="Phobius"/>
    </source>
</evidence>
<feature type="region of interest" description="Disordered" evidence="10">
    <location>
        <begin position="1"/>
        <end position="74"/>
    </location>
</feature>
<dbReference type="Pfam" id="PF13927">
    <property type="entry name" value="Ig_3"/>
    <property type="match status" value="4"/>
</dbReference>
<dbReference type="Gene3D" id="2.60.40.10">
    <property type="entry name" value="Immunoglobulins"/>
    <property type="match status" value="13"/>
</dbReference>
<feature type="domain" description="Fibronectin type-III" evidence="13">
    <location>
        <begin position="1119"/>
        <end position="1212"/>
    </location>
</feature>
<evidence type="ECO:0000256" key="5">
    <source>
        <dbReference type="ARBA" id="ARBA00022889"/>
    </source>
</evidence>
<keyword evidence="15" id="KW-1185">Reference proteome</keyword>
<dbReference type="PROSITE" id="PS50835">
    <property type="entry name" value="IG_LIKE"/>
    <property type="match status" value="7"/>
</dbReference>
<dbReference type="PROSITE" id="PS50853">
    <property type="entry name" value="FN3"/>
    <property type="match status" value="4"/>
</dbReference>
<evidence type="ECO:0000313" key="14">
    <source>
        <dbReference type="EMBL" id="OXA55481.1"/>
    </source>
</evidence>
<feature type="compositionally biased region" description="Basic residues" evidence="10">
    <location>
        <begin position="1628"/>
        <end position="1638"/>
    </location>
</feature>
<feature type="domain" description="Ig-like" evidence="12">
    <location>
        <begin position="108"/>
        <end position="232"/>
    </location>
</feature>
<dbReference type="InterPro" id="IPR003599">
    <property type="entry name" value="Ig_sub"/>
</dbReference>
<feature type="compositionally biased region" description="Low complexity" evidence="10">
    <location>
        <begin position="59"/>
        <end position="68"/>
    </location>
</feature>
<gene>
    <name evidence="14" type="ORF">Fcan01_08754</name>
</gene>
<evidence type="ECO:0000256" key="2">
    <source>
        <dbReference type="ARBA" id="ARBA00022692"/>
    </source>
</evidence>
<evidence type="ECO:0000256" key="3">
    <source>
        <dbReference type="ARBA" id="ARBA00022729"/>
    </source>
</evidence>
<evidence type="ECO:0000256" key="8">
    <source>
        <dbReference type="ARBA" id="ARBA00023157"/>
    </source>
</evidence>
<feature type="region of interest" description="Disordered" evidence="10">
    <location>
        <begin position="1544"/>
        <end position="1729"/>
    </location>
</feature>
<dbReference type="OrthoDB" id="5982258at2759"/>
<keyword evidence="3" id="KW-0732">Signal</keyword>
<sequence>PEGPQAVRILRQRETNLRVRAGEETHLSCHAEGNPPPSFSWHREIDGVLSDLLPTSKRPPSSSPSSSPQNSVVHVAQVRPQDAGSYLCRANNSHSVDQAVVQLVVYVPLRVQVSPPTQIVDVGRSTSLRCLVSGSPVHSVVWLKDGVALADLENGPSSSPRFQVEPREVLKLKVVINFSPISYRFLVGQYVTIHDHVISHVNITQARDEDGGLYACQARNAMGIAFHTGRLNIYGPPFVRPVPPIKGVAGKNLQIQCPVSGYPIESISWERGGSLLPVTRMQRVYPNGTLILEHLQKTDEGILTCHAKGRQGQISSRDIHLRVVVPPKLMPFQFMNTILREGMRAAVSCQLLEGDRPIDLVWEFEGKPISGGVANGIMIRVPDEYSSTLVIDSLSSVHNGKYTCIAENSAGREHYSSELTVQIPPKWILEPRDVNVSAGHSLSLQCRTEGHPTPSITWKRATAGMQPGDYKDILSPTGSSSPFANGTIRFDQVRKSDEGNYLCEARNDVGSGLSKVIFLKVNAPAKFNPDEQAGNAVISVRVGEKAILGCRVGGDLPILIEWGNKHGKIGPHWNHRYTFRQQELEDGILSELLIASVDRSDSGAYSCRASNPFGSDHTIVTLNVQEPPEQPGNLRVVEVGSRSVGISWLENFNGNSPLINFIIQSKFPSGKNSTSPPSEVVQITTTEEAPEGPPIEIVAEADSSTRLRVCWAPPERALWHGQILGYYLGYRELSLALADHPVLLSQEDGNEGVTTTGENGRSLLHSHLHGNLADLHGYHFKTVDVGQDFGGETTIDNLRKFTRYTIVVQAFNAKGAGPSSSPTVATTLQDVPTQPPEKFECRSTSPQSLALSWEPPPLEARHGVVQGYKVDVLVGGGQDEGMDSQAESGDQIETKVTTERDLVLHGLRKWTNYSVTVRGFTVVGDGAVSTPLLCRTDEDVPSPPSDLKAVVSSRRSILVSWLPPANPNGKEKKMVSFPDLRVEWVGLKEASTYEFWVSCTTRVGEGTPTKRINATTPANNKVSAKIATFSGTVEIPWKKELGLDCVALGVPEPTVEWSFNSGGEIHGGNGKREVQPSPGGNTKLVVKDVGVEDGGNYTCTATNAHGSESVVYVVKVQTPPGAPILQVIEVGFTSLKVVWSTPHSGGSQVRGYLVSYRRDGGDWEETEVGPRATGHTLQPLLCGSTYQLYITAANKIGSGPASDILTRSTKGSAPISPKKEEALISNHSTIVVRLDLWKDVGCPILRFMIEYKESQEKSWMRIPAELNGSAKSYTLTGLHANTRYDIRVTGGNHAGDTLAKYEFLTSHGGGKSPGESIGESRDGESALGENEASTLSTSLLIVFPSILALAMVTAVISFFCYVRRKRILGIPHPKTVIGDHNYTGSGDGTSYLDRGGGQGQGQGYGQGGIMYDAATPHQHYTLVKGSQGQYPPDLTAQYATKSRDLAGDYGDDVCPYATFQLPENPPTRPLLTKGLGGSGGFHTGDTLYNVGNVYSGPYHADAEYMKSGRLSKVGCDDEDTEVTKILAMHMPPLEYDPTYVNDGAISPKYHHPHNQFSSSSHHNDYASQQQRQIILQQQQYHEQQVGTFRRRNRQEMESSSSSLDDESSPTAGRTSGKGGRASYCAGRPHQRHHHKSSKKSTSGSSNSGGGGQIIPRVRSSSGYSSHTEETSFTTTAQPPPKLSDAEDQLLHRNDDVLGAKAFSMKRNQGKQQQQRQFRSKTKGGFHIDV</sequence>
<organism evidence="14 15">
    <name type="scientific">Folsomia candida</name>
    <name type="common">Springtail</name>
    <dbReference type="NCBI Taxonomy" id="158441"/>
    <lineage>
        <taxon>Eukaryota</taxon>
        <taxon>Metazoa</taxon>
        <taxon>Ecdysozoa</taxon>
        <taxon>Arthropoda</taxon>
        <taxon>Hexapoda</taxon>
        <taxon>Collembola</taxon>
        <taxon>Entomobryomorpha</taxon>
        <taxon>Isotomoidea</taxon>
        <taxon>Isotomidae</taxon>
        <taxon>Proisotominae</taxon>
        <taxon>Folsomia</taxon>
    </lineage>
</organism>
<dbReference type="SUPFAM" id="SSF49265">
    <property type="entry name" value="Fibronectin type III"/>
    <property type="match status" value="3"/>
</dbReference>
<keyword evidence="4" id="KW-0677">Repeat</keyword>
<keyword evidence="8" id="KW-1015">Disulfide bond</keyword>
<dbReference type="FunFam" id="2.60.40.10:FF:000093">
    <property type="entry name" value="Down syndrome cell adhesion molecule, isoform B"/>
    <property type="match status" value="1"/>
</dbReference>
<dbReference type="GO" id="GO:0009653">
    <property type="term" value="P:anatomical structure morphogenesis"/>
    <property type="evidence" value="ECO:0007669"/>
    <property type="project" value="UniProtKB-ARBA"/>
</dbReference>
<dbReference type="GO" id="GO:0045202">
    <property type="term" value="C:synapse"/>
    <property type="evidence" value="ECO:0007669"/>
    <property type="project" value="TreeGrafter"/>
</dbReference>
<dbReference type="CDD" id="cd00096">
    <property type="entry name" value="Ig"/>
    <property type="match status" value="1"/>
</dbReference>
<dbReference type="SUPFAM" id="SSF48726">
    <property type="entry name" value="Immunoglobulin"/>
    <property type="match status" value="7"/>
</dbReference>
<keyword evidence="2 11" id="KW-0812">Transmembrane</keyword>
<feature type="domain" description="Fibronectin type-III" evidence="13">
    <location>
        <begin position="693"/>
        <end position="830"/>
    </location>
</feature>
<evidence type="ECO:0000256" key="10">
    <source>
        <dbReference type="SAM" id="MobiDB-lite"/>
    </source>
</evidence>
<dbReference type="SMART" id="SM00060">
    <property type="entry name" value="FN3"/>
    <property type="match status" value="5"/>
</dbReference>
<feature type="domain" description="Ig-like" evidence="12">
    <location>
        <begin position="425"/>
        <end position="514"/>
    </location>
</feature>
<evidence type="ECO:0000256" key="9">
    <source>
        <dbReference type="ARBA" id="ARBA00023319"/>
    </source>
</evidence>
<comment type="subcellular location">
    <subcellularLocation>
        <location evidence="1">Membrane</location>
        <topology evidence="1">Single-pass membrane protein</topology>
    </subcellularLocation>
</comment>
<name>A0A226EF84_FOLCA</name>
<dbReference type="InterPro" id="IPR013783">
    <property type="entry name" value="Ig-like_fold"/>
</dbReference>
<dbReference type="FunFam" id="2.60.40.10:FF:000333">
    <property type="entry name" value="Down syndrome cell adhesion molecule"/>
    <property type="match status" value="1"/>
</dbReference>
<feature type="non-terminal residue" evidence="14">
    <location>
        <position position="1"/>
    </location>
</feature>
<evidence type="ECO:0000256" key="7">
    <source>
        <dbReference type="ARBA" id="ARBA00023136"/>
    </source>
</evidence>
<feature type="domain" description="Fibronectin type-III" evidence="13">
    <location>
        <begin position="1213"/>
        <end position="1308"/>
    </location>
</feature>
<dbReference type="SMART" id="SM00409">
    <property type="entry name" value="IG"/>
    <property type="match status" value="7"/>
</dbReference>
<keyword evidence="9" id="KW-0393">Immunoglobulin domain</keyword>
<keyword evidence="5" id="KW-0130">Cell adhesion</keyword>
<comment type="caution">
    <text evidence="14">The sequence shown here is derived from an EMBL/GenBank/DDBJ whole genome shotgun (WGS) entry which is preliminary data.</text>
</comment>
<dbReference type="GO" id="GO:0016020">
    <property type="term" value="C:membrane"/>
    <property type="evidence" value="ECO:0007669"/>
    <property type="project" value="UniProtKB-SubCell"/>
</dbReference>
<dbReference type="OMA" id="SHPYPTX"/>
<feature type="domain" description="Ig-like" evidence="12">
    <location>
        <begin position="4"/>
        <end position="102"/>
    </location>
</feature>
<feature type="domain" description="Ig-like" evidence="12">
    <location>
        <begin position="529"/>
        <end position="625"/>
    </location>
</feature>
<evidence type="ECO:0000313" key="15">
    <source>
        <dbReference type="Proteomes" id="UP000198287"/>
    </source>
</evidence>
<dbReference type="GO" id="GO:0030154">
    <property type="term" value="P:cell differentiation"/>
    <property type="evidence" value="ECO:0007669"/>
    <property type="project" value="UniProtKB-ARBA"/>
</dbReference>
<dbReference type="CDD" id="cd00063">
    <property type="entry name" value="FN3"/>
    <property type="match status" value="6"/>
</dbReference>
<accession>A0A226EF84</accession>
<dbReference type="GO" id="GO:0007156">
    <property type="term" value="P:homophilic cell adhesion via plasma membrane adhesion molecules"/>
    <property type="evidence" value="ECO:0007669"/>
    <property type="project" value="TreeGrafter"/>
</dbReference>
<dbReference type="PANTHER" id="PTHR13817">
    <property type="entry name" value="TITIN"/>
    <property type="match status" value="1"/>
</dbReference>
<dbReference type="FunFam" id="2.60.40.10:FF:000104">
    <property type="entry name" value="Down syndrome cell adhesion molecule b"/>
    <property type="match status" value="1"/>
</dbReference>
<dbReference type="PANTHER" id="PTHR13817:SF166">
    <property type="entry name" value="NEURONAL IGCAM-RELATED"/>
    <property type="match status" value="1"/>
</dbReference>
<feature type="domain" description="Ig-like" evidence="12">
    <location>
        <begin position="236"/>
        <end position="315"/>
    </location>
</feature>
<dbReference type="EMBL" id="LNIX01000004">
    <property type="protein sequence ID" value="OXA55481.1"/>
    <property type="molecule type" value="Genomic_DNA"/>
</dbReference>
<evidence type="ECO:0000256" key="4">
    <source>
        <dbReference type="ARBA" id="ARBA00022737"/>
    </source>
</evidence>
<dbReference type="InterPro" id="IPR050964">
    <property type="entry name" value="Striated_Muscle_Regulatory"/>
</dbReference>
<dbReference type="InterPro" id="IPR036116">
    <property type="entry name" value="FN3_sf"/>
</dbReference>
<keyword evidence="7 11" id="KW-0472">Membrane</keyword>
<dbReference type="InterPro" id="IPR007110">
    <property type="entry name" value="Ig-like_dom"/>
</dbReference>
<dbReference type="STRING" id="158441.A0A226EF84"/>
<evidence type="ECO:0000256" key="1">
    <source>
        <dbReference type="ARBA" id="ARBA00004167"/>
    </source>
</evidence>
<evidence type="ECO:0000256" key="6">
    <source>
        <dbReference type="ARBA" id="ARBA00022989"/>
    </source>
</evidence>
<dbReference type="InterPro" id="IPR013098">
    <property type="entry name" value="Ig_I-set"/>
</dbReference>
<proteinExistence type="predicted"/>
<feature type="region of interest" description="Disordered" evidence="10">
    <location>
        <begin position="1306"/>
        <end position="1329"/>
    </location>
</feature>
<dbReference type="Pfam" id="PF25059">
    <property type="entry name" value="FN3_DSCAM-DSCAML_C"/>
    <property type="match status" value="1"/>
</dbReference>
<dbReference type="SMART" id="SM00408">
    <property type="entry name" value="IGc2"/>
    <property type="match status" value="7"/>
</dbReference>
<feature type="domain" description="Fibronectin type-III" evidence="13">
    <location>
        <begin position="835"/>
        <end position="939"/>
    </location>
</feature>
<dbReference type="Pfam" id="PF07679">
    <property type="entry name" value="I-set"/>
    <property type="match status" value="3"/>
</dbReference>
<dbReference type="GO" id="GO:0007416">
    <property type="term" value="P:synapse assembly"/>
    <property type="evidence" value="ECO:0007669"/>
    <property type="project" value="TreeGrafter"/>
</dbReference>
<dbReference type="InterPro" id="IPR036179">
    <property type="entry name" value="Ig-like_dom_sf"/>
</dbReference>
<feature type="transmembrane region" description="Helical" evidence="11">
    <location>
        <begin position="1339"/>
        <end position="1362"/>
    </location>
</feature>
<keyword evidence="6 11" id="KW-1133">Transmembrane helix</keyword>
<dbReference type="InterPro" id="IPR003961">
    <property type="entry name" value="FN3_dom"/>
</dbReference>
<dbReference type="Pfam" id="PF00041">
    <property type="entry name" value="fn3"/>
    <property type="match status" value="3"/>
</dbReference>
<feature type="domain" description="Ig-like" evidence="12">
    <location>
        <begin position="327"/>
        <end position="420"/>
    </location>
</feature>